<name>A0AA86SRG4_9FABA</name>
<keyword evidence="2" id="KW-1185">Reference proteome</keyword>
<reference evidence="1" key="1">
    <citation type="submission" date="2023-10" db="EMBL/GenBank/DDBJ databases">
        <authorList>
            <person name="Domelevo Entfellner J.-B."/>
        </authorList>
    </citation>
    <scope>NUCLEOTIDE SEQUENCE</scope>
</reference>
<dbReference type="Gramene" id="rna-AYBTSS11_LOCUS23184">
    <property type="protein sequence ID" value="CAJ1971186.1"/>
    <property type="gene ID" value="gene-AYBTSS11_LOCUS23184"/>
</dbReference>
<sequence length="75" mass="8533">MEVGGVVVKRACFLQIVTPRTLRCVSQTVDEALMHDAPHLSQDDSFYIDHVSVFMRIDIGCRPNKKRYPVKDALD</sequence>
<dbReference type="Proteomes" id="UP001189624">
    <property type="component" value="Chromosome 8"/>
</dbReference>
<evidence type="ECO:0000313" key="2">
    <source>
        <dbReference type="Proteomes" id="UP001189624"/>
    </source>
</evidence>
<proteinExistence type="predicted"/>
<accession>A0AA86SRG4</accession>
<protein>
    <submittedName>
        <fullName evidence="1">Uncharacterized protein</fullName>
    </submittedName>
</protein>
<evidence type="ECO:0000313" key="1">
    <source>
        <dbReference type="EMBL" id="CAJ1971186.1"/>
    </source>
</evidence>
<organism evidence="1 2">
    <name type="scientific">Sphenostylis stenocarpa</name>
    <dbReference type="NCBI Taxonomy" id="92480"/>
    <lineage>
        <taxon>Eukaryota</taxon>
        <taxon>Viridiplantae</taxon>
        <taxon>Streptophyta</taxon>
        <taxon>Embryophyta</taxon>
        <taxon>Tracheophyta</taxon>
        <taxon>Spermatophyta</taxon>
        <taxon>Magnoliopsida</taxon>
        <taxon>eudicotyledons</taxon>
        <taxon>Gunneridae</taxon>
        <taxon>Pentapetalae</taxon>
        <taxon>rosids</taxon>
        <taxon>fabids</taxon>
        <taxon>Fabales</taxon>
        <taxon>Fabaceae</taxon>
        <taxon>Papilionoideae</taxon>
        <taxon>50 kb inversion clade</taxon>
        <taxon>NPAAA clade</taxon>
        <taxon>indigoferoid/millettioid clade</taxon>
        <taxon>Phaseoleae</taxon>
        <taxon>Sphenostylis</taxon>
    </lineage>
</organism>
<dbReference type="AlphaFoldDB" id="A0AA86SRG4"/>
<dbReference type="EMBL" id="OY731405">
    <property type="protein sequence ID" value="CAJ1971186.1"/>
    <property type="molecule type" value="Genomic_DNA"/>
</dbReference>
<gene>
    <name evidence="1" type="ORF">AYBTSS11_LOCUS23184</name>
</gene>